<reference evidence="1 2" key="1">
    <citation type="submission" date="2017-06" db="EMBL/GenBank/DDBJ databases">
        <authorList>
            <person name="Kim H.J."/>
            <person name="Triplett B.A."/>
        </authorList>
    </citation>
    <scope>NUCLEOTIDE SEQUENCE [LARGE SCALE GENOMIC DNA]</scope>
    <source>
        <strain evidence="1 2">DSM 18704</strain>
    </source>
</reference>
<dbReference type="AlphaFoldDB" id="A0A239HA79"/>
<dbReference type="Pfam" id="PF04883">
    <property type="entry name" value="HK97-gp10_like"/>
    <property type="match status" value="1"/>
</dbReference>
<dbReference type="EMBL" id="FZOU01000002">
    <property type="protein sequence ID" value="SNS77733.1"/>
    <property type="molecule type" value="Genomic_DNA"/>
</dbReference>
<protein>
    <submittedName>
        <fullName evidence="1">Phage protein, HK97 gp10 family</fullName>
    </submittedName>
</protein>
<evidence type="ECO:0000313" key="2">
    <source>
        <dbReference type="Proteomes" id="UP000198356"/>
    </source>
</evidence>
<sequence>MWVDEMKSRVPVDTGGLRDSIKAKVSSRGGKNSASAKVSVGPTYDTKTAKKNGAPSQQPGVYGMFVEFGTKDAKATPFMRPTFDATTDKAVEIFANVIREDLGL</sequence>
<evidence type="ECO:0000313" key="1">
    <source>
        <dbReference type="EMBL" id="SNS77733.1"/>
    </source>
</evidence>
<dbReference type="NCBIfam" id="TIGR01725">
    <property type="entry name" value="phge_HK97_gp10"/>
    <property type="match status" value="1"/>
</dbReference>
<name>A0A239HA79_9BACT</name>
<keyword evidence="2" id="KW-1185">Reference proteome</keyword>
<dbReference type="Proteomes" id="UP000198356">
    <property type="component" value="Unassembled WGS sequence"/>
</dbReference>
<accession>A0A239HA79</accession>
<dbReference type="InterPro" id="IPR010064">
    <property type="entry name" value="HK97-gp10_tail"/>
</dbReference>
<organism evidence="1 2">
    <name type="scientific">Granulicella rosea</name>
    <dbReference type="NCBI Taxonomy" id="474952"/>
    <lineage>
        <taxon>Bacteria</taxon>
        <taxon>Pseudomonadati</taxon>
        <taxon>Acidobacteriota</taxon>
        <taxon>Terriglobia</taxon>
        <taxon>Terriglobales</taxon>
        <taxon>Acidobacteriaceae</taxon>
        <taxon>Granulicella</taxon>
    </lineage>
</organism>
<proteinExistence type="predicted"/>
<gene>
    <name evidence="1" type="ORF">SAMN05421770_102281</name>
</gene>